<proteinExistence type="predicted"/>
<evidence type="ECO:0000313" key="2">
    <source>
        <dbReference type="EMBL" id="CAA7193825.1"/>
    </source>
</evidence>
<protein>
    <recommendedName>
        <fullName evidence="1">Bacterial EndoU nuclease domain-containing protein</fullName>
    </recommendedName>
</protein>
<organism evidence="2 3">
    <name type="scientific">Chryseobacterium potabilaquae</name>
    <dbReference type="NCBI Taxonomy" id="2675057"/>
    <lineage>
        <taxon>Bacteria</taxon>
        <taxon>Pseudomonadati</taxon>
        <taxon>Bacteroidota</taxon>
        <taxon>Flavobacteriia</taxon>
        <taxon>Flavobacteriales</taxon>
        <taxon>Weeksellaceae</taxon>
        <taxon>Chryseobacterium group</taxon>
        <taxon>Chryseobacterium</taxon>
    </lineage>
</organism>
<gene>
    <name evidence="2" type="ORF">CHRY9293_00236</name>
</gene>
<dbReference type="Proteomes" id="UP000445144">
    <property type="component" value="Unassembled WGS sequence"/>
</dbReference>
<dbReference type="InterPro" id="IPR029501">
    <property type="entry name" value="EndoU_bac"/>
</dbReference>
<keyword evidence="3" id="KW-1185">Reference proteome</keyword>
<evidence type="ECO:0000259" key="1">
    <source>
        <dbReference type="Pfam" id="PF14436"/>
    </source>
</evidence>
<accession>A0A6N4X1Y5</accession>
<dbReference type="GO" id="GO:0004519">
    <property type="term" value="F:endonuclease activity"/>
    <property type="evidence" value="ECO:0007669"/>
    <property type="project" value="InterPro"/>
</dbReference>
<sequence>MFPANWSNSKIMHAVSDVAVNNQWVQQTGRIGSMFTRSEQPVRFVVEGSYQGTKIRVITTHTEIITAFPIH</sequence>
<feature type="domain" description="Bacterial EndoU nuclease" evidence="1">
    <location>
        <begin position="1"/>
        <end position="70"/>
    </location>
</feature>
<evidence type="ECO:0000313" key="3">
    <source>
        <dbReference type="Proteomes" id="UP000445144"/>
    </source>
</evidence>
<dbReference type="AlphaFoldDB" id="A0A6N4X1Y5"/>
<dbReference type="RefSeq" id="WP_228455434.1">
    <property type="nucleotide sequence ID" value="NZ_CACVBR010000001.1"/>
</dbReference>
<dbReference type="Pfam" id="PF14436">
    <property type="entry name" value="EndoU_bacteria"/>
    <property type="match status" value="1"/>
</dbReference>
<reference evidence="2 3" key="1">
    <citation type="submission" date="2020-01" db="EMBL/GenBank/DDBJ databases">
        <authorList>
            <person name="Rodrigo-Torres L."/>
            <person name="Arahal R. D."/>
            <person name="Lucena T."/>
        </authorList>
    </citation>
    <scope>NUCLEOTIDE SEQUENCE [LARGE SCALE GENOMIC DNA]</scope>
    <source>
        <strain evidence="2 3">CECT 9293</strain>
    </source>
</reference>
<name>A0A6N4X1Y5_9FLAO</name>
<dbReference type="EMBL" id="CACVBR010000001">
    <property type="protein sequence ID" value="CAA7193825.1"/>
    <property type="molecule type" value="Genomic_DNA"/>
</dbReference>